<dbReference type="GO" id="GO:0000287">
    <property type="term" value="F:magnesium ion binding"/>
    <property type="evidence" value="ECO:0007669"/>
    <property type="project" value="TreeGrafter"/>
</dbReference>
<protein>
    <submittedName>
        <fullName evidence="1">HAD hydrolase, family IIB</fullName>
    </submittedName>
</protein>
<dbReference type="STRING" id="525245.HMPREF0044_0107"/>
<dbReference type="InterPro" id="IPR023214">
    <property type="entry name" value="HAD_sf"/>
</dbReference>
<dbReference type="EMBL" id="ACFG01000004">
    <property type="protein sequence ID" value="EEH64370.1"/>
    <property type="molecule type" value="Genomic_DNA"/>
</dbReference>
<dbReference type="OrthoDB" id="3180855at2"/>
<dbReference type="GO" id="GO:0016791">
    <property type="term" value="F:phosphatase activity"/>
    <property type="evidence" value="ECO:0007669"/>
    <property type="project" value="TreeGrafter"/>
</dbReference>
<dbReference type="InterPro" id="IPR036412">
    <property type="entry name" value="HAD-like_sf"/>
</dbReference>
<dbReference type="PROSITE" id="PS01228">
    <property type="entry name" value="COF_1"/>
    <property type="match status" value="1"/>
</dbReference>
<organism evidence="1 2">
    <name type="scientific">Gleimia coleocanis DSM 15436</name>
    <dbReference type="NCBI Taxonomy" id="525245"/>
    <lineage>
        <taxon>Bacteria</taxon>
        <taxon>Bacillati</taxon>
        <taxon>Actinomycetota</taxon>
        <taxon>Actinomycetes</taxon>
        <taxon>Actinomycetales</taxon>
        <taxon>Actinomycetaceae</taxon>
        <taxon>Gleimia</taxon>
    </lineage>
</organism>
<keyword evidence="2" id="KW-1185">Reference proteome</keyword>
<dbReference type="Gene3D" id="3.40.50.1000">
    <property type="entry name" value="HAD superfamily/HAD-like"/>
    <property type="match status" value="1"/>
</dbReference>
<sequence>MKKSFLTPPPTSLPFIEFETQVEASLHALPTDLPATAAELLVALDIDGTLLTEHGVTEVVRSRMRKLSEAGAQIMIATGRGYNAVLPFLEELRIPTGWVVASNGALLLRVLPEGVEVVDAELFAAAPVIDLVLERHPDALIAIEGENSGTLVFKPFPEGELIGEWHTAEIDILRNALVSKIIVRKPHVERDEFDAQMSLLDLSEYQIAVGWTAWMDVIKKGISKAWRLEEMRKKLRICAHSTIAVGDGTNDIEMLKWAHFGVAMGDARDEVKQAAQAITGPVEYDGAGAVLEALIRHYKL</sequence>
<proteinExistence type="predicted"/>
<gene>
    <name evidence="1" type="ORF">HMPREF0044_0107</name>
</gene>
<dbReference type="SUPFAM" id="SSF56784">
    <property type="entry name" value="HAD-like"/>
    <property type="match status" value="1"/>
</dbReference>
<dbReference type="AlphaFoldDB" id="C0VY67"/>
<evidence type="ECO:0000313" key="1">
    <source>
        <dbReference type="EMBL" id="EEH64370.1"/>
    </source>
</evidence>
<dbReference type="HOGENOM" id="CLU_044146_0_0_11"/>
<dbReference type="GO" id="GO:0005829">
    <property type="term" value="C:cytosol"/>
    <property type="evidence" value="ECO:0007669"/>
    <property type="project" value="TreeGrafter"/>
</dbReference>
<dbReference type="Gene3D" id="3.30.1240.10">
    <property type="match status" value="1"/>
</dbReference>
<comment type="caution">
    <text evidence="1">The sequence shown here is derived from an EMBL/GenBank/DDBJ whole genome shotgun (WGS) entry which is preliminary data.</text>
</comment>
<dbReference type="Proteomes" id="UP000010301">
    <property type="component" value="Unassembled WGS sequence"/>
</dbReference>
<dbReference type="RefSeq" id="WP_006547104.1">
    <property type="nucleotide sequence ID" value="NZ_DS999545.1"/>
</dbReference>
<dbReference type="eggNOG" id="COG0561">
    <property type="taxonomic scope" value="Bacteria"/>
</dbReference>
<dbReference type="PANTHER" id="PTHR10000:SF8">
    <property type="entry name" value="HAD SUPERFAMILY HYDROLASE-LIKE, TYPE 3"/>
    <property type="match status" value="1"/>
</dbReference>
<dbReference type="Pfam" id="PF08282">
    <property type="entry name" value="Hydrolase_3"/>
    <property type="match status" value="1"/>
</dbReference>
<dbReference type="PANTHER" id="PTHR10000">
    <property type="entry name" value="PHOSPHOSERINE PHOSPHATASE"/>
    <property type="match status" value="1"/>
</dbReference>
<evidence type="ECO:0000313" key="2">
    <source>
        <dbReference type="Proteomes" id="UP000010301"/>
    </source>
</evidence>
<dbReference type="PROSITE" id="PS01229">
    <property type="entry name" value="COF_2"/>
    <property type="match status" value="1"/>
</dbReference>
<dbReference type="NCBIfam" id="TIGR01484">
    <property type="entry name" value="HAD-SF-IIB"/>
    <property type="match status" value="1"/>
</dbReference>
<keyword evidence="1" id="KW-0378">Hydrolase</keyword>
<accession>C0VY67</accession>
<name>C0VY67_9ACTO</name>
<dbReference type="InterPro" id="IPR006379">
    <property type="entry name" value="HAD-SF_hydro_IIB"/>
</dbReference>
<reference evidence="1 2" key="1">
    <citation type="submission" date="2009-01" db="EMBL/GenBank/DDBJ databases">
        <authorList>
            <person name="Qin X."/>
            <person name="Bachman B."/>
            <person name="Battles P."/>
            <person name="Bell A."/>
            <person name="Bess C."/>
            <person name="Bickham C."/>
            <person name="Chaboub L."/>
            <person name="Chen D."/>
            <person name="Coyle M."/>
            <person name="Deiros D.R."/>
            <person name="Dinh H."/>
            <person name="Forbes L."/>
            <person name="Fowler G."/>
            <person name="Francisco L."/>
            <person name="Fu Q."/>
            <person name="Gubbala S."/>
            <person name="Hale W."/>
            <person name="Han Y."/>
            <person name="Hemphill L."/>
            <person name="Highlander S.K."/>
            <person name="Hirani K."/>
            <person name="Hogues M."/>
            <person name="Jackson L."/>
            <person name="Jakkamsetti A."/>
            <person name="Javaid M."/>
            <person name="Jiang H."/>
            <person name="Korchina V."/>
            <person name="Kovar C."/>
            <person name="Lara F."/>
            <person name="Lee S."/>
            <person name="Mata R."/>
            <person name="Mathew T."/>
            <person name="Moen C."/>
            <person name="Morales K."/>
            <person name="Munidasa M."/>
            <person name="Nazareth L."/>
            <person name="Ngo R."/>
            <person name="Nguyen L."/>
            <person name="Okwuonu G."/>
            <person name="Ongeri F."/>
            <person name="Patil S."/>
            <person name="Petrosino J."/>
            <person name="Pham C."/>
            <person name="Pham P."/>
            <person name="Pu L.-L."/>
            <person name="Puazo M."/>
            <person name="Raj R."/>
            <person name="Reid J."/>
            <person name="Rouhana J."/>
            <person name="Saada N."/>
            <person name="Shang Y."/>
            <person name="Simmons D."/>
            <person name="Thornton R."/>
            <person name="Warren J."/>
            <person name="Weissenberger G."/>
            <person name="Zhang J."/>
            <person name="Zhang L."/>
            <person name="Zhou C."/>
            <person name="Zhu D."/>
            <person name="Muzny D."/>
            <person name="Worley K."/>
            <person name="Gibbs R."/>
        </authorList>
    </citation>
    <scope>NUCLEOTIDE SEQUENCE [LARGE SCALE GENOMIC DNA]</scope>
    <source>
        <strain evidence="1 2">DSM 15436</strain>
    </source>
</reference>